<evidence type="ECO:0008006" key="3">
    <source>
        <dbReference type="Google" id="ProtNLM"/>
    </source>
</evidence>
<reference evidence="1 2" key="1">
    <citation type="submission" date="2017-06" db="EMBL/GenBank/DDBJ databases">
        <title>Sequencing and comparative analysis of myxobacterial genomes.</title>
        <authorList>
            <person name="Rupp O."/>
            <person name="Goesmann A."/>
            <person name="Sogaard-Andersen L."/>
        </authorList>
    </citation>
    <scope>NUCLEOTIDE SEQUENCE [LARGE SCALE GENOMIC DNA]</scope>
    <source>
        <strain evidence="1 2">DSM 52655</strain>
    </source>
</reference>
<organism evidence="1 2">
    <name type="scientific">Cystobacter fuscus</name>
    <dbReference type="NCBI Taxonomy" id="43"/>
    <lineage>
        <taxon>Bacteria</taxon>
        <taxon>Pseudomonadati</taxon>
        <taxon>Myxococcota</taxon>
        <taxon>Myxococcia</taxon>
        <taxon>Myxococcales</taxon>
        <taxon>Cystobacterineae</taxon>
        <taxon>Archangiaceae</taxon>
        <taxon>Cystobacter</taxon>
    </lineage>
</organism>
<dbReference type="AlphaFoldDB" id="A0A250J037"/>
<evidence type="ECO:0000313" key="1">
    <source>
        <dbReference type="EMBL" id="ATB36890.1"/>
    </source>
</evidence>
<accession>A0A250J037</accession>
<dbReference type="KEGG" id="cfus:CYFUS_002305"/>
<dbReference type="InterPro" id="IPR021815">
    <property type="entry name" value="TsiV"/>
</dbReference>
<evidence type="ECO:0000313" key="2">
    <source>
        <dbReference type="Proteomes" id="UP000217257"/>
    </source>
</evidence>
<dbReference type="Pfam" id="PF11876">
    <property type="entry name" value="TsiV"/>
    <property type="match status" value="1"/>
</dbReference>
<dbReference type="RefSeq" id="WP_095985291.1">
    <property type="nucleotide sequence ID" value="NZ_CP022098.1"/>
</dbReference>
<sequence length="325" mass="36997">MSSAYPRIRRHEQGPAGDVLVRREVIQLVLYLPLNHHALALPIQRALDMYLDAVGTGPEIFSEYSLGYESAVLHEDSWSNIRQILSTSDEEYFLDDEEDEQLRLMQQKNQCDRMVELSSEERGVTGFGFFYWARLSWRVPPKNQMSLVSFSWPTEYLEACGPGRMREEMMALAALLPYASGHAGLAFSSPNLWGPSMKDIHEDALRYPGLDVTHGQREMGTRVDGVHWLNFLGPEVSSHVGGAEVLRSRLHSPSSTVQSLVDGRVLVSLGLGPEAGDLRRGDTLPAYRELARVLEPWLFSFPEHMSWRDCPLDAAHRWWRRFLDE</sequence>
<dbReference type="EMBL" id="CP022098">
    <property type="protein sequence ID" value="ATB36890.1"/>
    <property type="molecule type" value="Genomic_DNA"/>
</dbReference>
<protein>
    <recommendedName>
        <fullName evidence="3">DUF3396 domain-containing protein</fullName>
    </recommendedName>
</protein>
<gene>
    <name evidence="1" type="ORF">CYFUS_002305</name>
</gene>
<dbReference type="Proteomes" id="UP000217257">
    <property type="component" value="Chromosome"/>
</dbReference>
<name>A0A250J037_9BACT</name>
<proteinExistence type="predicted"/>